<dbReference type="EMBL" id="CANHGI010000005">
    <property type="protein sequence ID" value="CAI5453130.1"/>
    <property type="molecule type" value="Genomic_DNA"/>
</dbReference>
<dbReference type="PROSITE" id="PS50217">
    <property type="entry name" value="BZIP"/>
    <property type="match status" value="1"/>
</dbReference>
<dbReference type="GO" id="GO:0005634">
    <property type="term" value="C:nucleus"/>
    <property type="evidence" value="ECO:0007669"/>
    <property type="project" value="UniProtKB-SubCell"/>
</dbReference>
<proteinExistence type="inferred from homology"/>
<comment type="caution">
    <text evidence="10">The sequence shown here is derived from an EMBL/GenBank/DDBJ whole genome shotgun (WGS) entry which is preliminary data.</text>
</comment>
<dbReference type="FunFam" id="1.20.5.170:FF:000025">
    <property type="entry name" value="nuclear factor interleukin-3-regulated protein-like"/>
    <property type="match status" value="1"/>
</dbReference>
<dbReference type="InterPro" id="IPR040223">
    <property type="entry name" value="PAR_bZIP"/>
</dbReference>
<keyword evidence="6" id="KW-0539">Nucleus</keyword>
<feature type="region of interest" description="Disordered" evidence="8">
    <location>
        <begin position="64"/>
        <end position="149"/>
    </location>
</feature>
<evidence type="ECO:0000256" key="6">
    <source>
        <dbReference type="ARBA" id="ARBA00023242"/>
    </source>
</evidence>
<keyword evidence="11" id="KW-1185">Reference proteome</keyword>
<evidence type="ECO:0000256" key="4">
    <source>
        <dbReference type="ARBA" id="ARBA00023125"/>
    </source>
</evidence>
<evidence type="ECO:0000313" key="10">
    <source>
        <dbReference type="EMBL" id="CAI5453130.1"/>
    </source>
</evidence>
<dbReference type="GO" id="GO:0000981">
    <property type="term" value="F:DNA-binding transcription factor activity, RNA polymerase II-specific"/>
    <property type="evidence" value="ECO:0007669"/>
    <property type="project" value="TreeGrafter"/>
</dbReference>
<dbReference type="Gene3D" id="1.20.5.170">
    <property type="match status" value="1"/>
</dbReference>
<evidence type="ECO:0000259" key="9">
    <source>
        <dbReference type="PROSITE" id="PS50217"/>
    </source>
</evidence>
<sequence length="233" mass="25855">MMTSCSSAFKNVVVGSGGGPSSSTATPFDVYASAFHLPVIHPALLTNSHLLHLNTYQPNSYDTSDRLFEHNNNSDKAESCSSRDSSIHDSSTSPTSTGGSSSRDNVIVRNETKRKKFQDQVKDEAYWERRRKNNDAAKRSRDQRRQKEDEMACRAATLEHENMRLRVELDKLRTETDQLRALILTPSNLSTQNLLVPAPQSSVITTSQLFPLALSTSPPIRSTVLVSNTNSKT</sequence>
<dbReference type="Pfam" id="PF07716">
    <property type="entry name" value="bZIP_2"/>
    <property type="match status" value="1"/>
</dbReference>
<feature type="compositionally biased region" description="Low complexity" evidence="8">
    <location>
        <begin position="79"/>
        <end position="102"/>
    </location>
</feature>
<evidence type="ECO:0000313" key="11">
    <source>
        <dbReference type="Proteomes" id="UP001152747"/>
    </source>
</evidence>
<accession>A0A9P1N6M0</accession>
<evidence type="ECO:0000256" key="7">
    <source>
        <dbReference type="SAM" id="Coils"/>
    </source>
</evidence>
<gene>
    <name evidence="10" type="ORF">CAMP_LOCUS15767</name>
</gene>
<dbReference type="GO" id="GO:0000978">
    <property type="term" value="F:RNA polymerase II cis-regulatory region sequence-specific DNA binding"/>
    <property type="evidence" value="ECO:0007669"/>
    <property type="project" value="TreeGrafter"/>
</dbReference>
<evidence type="ECO:0000256" key="1">
    <source>
        <dbReference type="ARBA" id="ARBA00004123"/>
    </source>
</evidence>
<feature type="domain" description="BZIP" evidence="9">
    <location>
        <begin position="123"/>
        <end position="183"/>
    </location>
</feature>
<organism evidence="10 11">
    <name type="scientific">Caenorhabditis angaria</name>
    <dbReference type="NCBI Taxonomy" id="860376"/>
    <lineage>
        <taxon>Eukaryota</taxon>
        <taxon>Metazoa</taxon>
        <taxon>Ecdysozoa</taxon>
        <taxon>Nematoda</taxon>
        <taxon>Chromadorea</taxon>
        <taxon>Rhabditida</taxon>
        <taxon>Rhabditina</taxon>
        <taxon>Rhabditomorpha</taxon>
        <taxon>Rhabditoidea</taxon>
        <taxon>Rhabditidae</taxon>
        <taxon>Peloderinae</taxon>
        <taxon>Caenorhabditis</taxon>
    </lineage>
</organism>
<dbReference type="PANTHER" id="PTHR11988:SF48">
    <property type="entry name" value="BZIP DOMAIN-CONTAINING PROTEIN"/>
    <property type="match status" value="1"/>
</dbReference>
<evidence type="ECO:0000256" key="8">
    <source>
        <dbReference type="SAM" id="MobiDB-lite"/>
    </source>
</evidence>
<comment type="subcellular location">
    <subcellularLocation>
        <location evidence="1">Nucleus</location>
    </subcellularLocation>
</comment>
<dbReference type="Proteomes" id="UP001152747">
    <property type="component" value="Unassembled WGS sequence"/>
</dbReference>
<evidence type="ECO:0000256" key="2">
    <source>
        <dbReference type="ARBA" id="ARBA00006079"/>
    </source>
</evidence>
<evidence type="ECO:0000256" key="5">
    <source>
        <dbReference type="ARBA" id="ARBA00023163"/>
    </source>
</evidence>
<comment type="similarity">
    <text evidence="2">Belongs to the bZIP family. NFIL3 subfamily.</text>
</comment>
<keyword evidence="3" id="KW-0805">Transcription regulation</keyword>
<dbReference type="InterPro" id="IPR046347">
    <property type="entry name" value="bZIP_sf"/>
</dbReference>
<keyword evidence="4" id="KW-0238">DNA-binding</keyword>
<dbReference type="SUPFAM" id="SSF57959">
    <property type="entry name" value="Leucine zipper domain"/>
    <property type="match status" value="1"/>
</dbReference>
<keyword evidence="7" id="KW-0175">Coiled coil</keyword>
<dbReference type="AlphaFoldDB" id="A0A9P1N6M0"/>
<reference evidence="10" key="1">
    <citation type="submission" date="2022-11" db="EMBL/GenBank/DDBJ databases">
        <authorList>
            <person name="Kikuchi T."/>
        </authorList>
    </citation>
    <scope>NUCLEOTIDE SEQUENCE</scope>
    <source>
        <strain evidence="10">PS1010</strain>
    </source>
</reference>
<dbReference type="PANTHER" id="PTHR11988">
    <property type="entry name" value="THYROTROPH EMBRYONIC FACTOR RELATED"/>
    <property type="match status" value="1"/>
</dbReference>
<dbReference type="InterPro" id="IPR004827">
    <property type="entry name" value="bZIP"/>
</dbReference>
<dbReference type="CDD" id="cd14695">
    <property type="entry name" value="bZIP_HLF"/>
    <property type="match status" value="1"/>
</dbReference>
<keyword evidence="5" id="KW-0804">Transcription</keyword>
<dbReference type="OrthoDB" id="6022300at2759"/>
<evidence type="ECO:0000256" key="3">
    <source>
        <dbReference type="ARBA" id="ARBA00023015"/>
    </source>
</evidence>
<dbReference type="SMART" id="SM00338">
    <property type="entry name" value="BRLZ"/>
    <property type="match status" value="1"/>
</dbReference>
<name>A0A9P1N6M0_9PELO</name>
<protein>
    <recommendedName>
        <fullName evidence="9">BZIP domain-containing protein</fullName>
    </recommendedName>
</protein>
<feature type="coiled-coil region" evidence="7">
    <location>
        <begin position="155"/>
        <end position="182"/>
    </location>
</feature>
<feature type="compositionally biased region" description="Basic and acidic residues" evidence="8">
    <location>
        <begin position="117"/>
        <end position="149"/>
    </location>
</feature>
<feature type="compositionally biased region" description="Basic and acidic residues" evidence="8">
    <location>
        <begin position="64"/>
        <end position="78"/>
    </location>
</feature>